<feature type="domain" description="MHC class I-like antigen recognition-like" evidence="3">
    <location>
        <begin position="1"/>
        <end position="133"/>
    </location>
</feature>
<keyword evidence="2" id="KW-0732">Signal</keyword>
<dbReference type="SUPFAM" id="SSF54452">
    <property type="entry name" value="MHC antigen-recognition domain"/>
    <property type="match status" value="1"/>
</dbReference>
<evidence type="ECO:0000256" key="1">
    <source>
        <dbReference type="ARBA" id="ARBA00023180"/>
    </source>
</evidence>
<dbReference type="InterPro" id="IPR037055">
    <property type="entry name" value="MHC_I-like_Ag-recog_sf"/>
</dbReference>
<evidence type="ECO:0000259" key="3">
    <source>
        <dbReference type="Pfam" id="PF16497"/>
    </source>
</evidence>
<feature type="signal peptide" evidence="2">
    <location>
        <begin position="1"/>
        <end position="18"/>
    </location>
</feature>
<evidence type="ECO:0000313" key="5">
    <source>
        <dbReference type="Proteomes" id="UP000551758"/>
    </source>
</evidence>
<dbReference type="EMBL" id="JACDTQ010002158">
    <property type="protein sequence ID" value="KAF5920110.1"/>
    <property type="molecule type" value="Genomic_DNA"/>
</dbReference>
<reference evidence="4 5" key="1">
    <citation type="journal article" date="2020" name="Mol. Biol. Evol.">
        <title>Interspecific Gene Flow and the Evolution of Specialization in Black and White Rhinoceros.</title>
        <authorList>
            <person name="Moodley Y."/>
            <person name="Westbury M.V."/>
            <person name="Russo I.M."/>
            <person name="Gopalakrishnan S."/>
            <person name="Rakotoarivelo A."/>
            <person name="Olsen R.A."/>
            <person name="Prost S."/>
            <person name="Tunstall T."/>
            <person name="Ryder O.A."/>
            <person name="Dalen L."/>
            <person name="Bruford M.W."/>
        </authorList>
    </citation>
    <scope>NUCLEOTIDE SEQUENCE [LARGE SCALE GENOMIC DNA]</scope>
    <source>
        <strain evidence="4">SBR-YM</strain>
        <tissue evidence="4">Skin</tissue>
    </source>
</reference>
<evidence type="ECO:0000256" key="2">
    <source>
        <dbReference type="SAM" id="SignalP"/>
    </source>
</evidence>
<dbReference type="Pfam" id="PF16497">
    <property type="entry name" value="MHC_I_3"/>
    <property type="match status" value="1"/>
</dbReference>
<dbReference type="InterPro" id="IPR011161">
    <property type="entry name" value="MHC_I-like_Ag-recog"/>
</dbReference>
<dbReference type="Gene3D" id="3.30.500.10">
    <property type="entry name" value="MHC class I-like antigen recognition-like"/>
    <property type="match status" value="1"/>
</dbReference>
<dbReference type="AlphaFoldDB" id="A0A7J7EWB5"/>
<organism evidence="4 5">
    <name type="scientific">Diceros bicornis minor</name>
    <name type="common">South-central black rhinoceros</name>
    <dbReference type="NCBI Taxonomy" id="77932"/>
    <lineage>
        <taxon>Eukaryota</taxon>
        <taxon>Metazoa</taxon>
        <taxon>Chordata</taxon>
        <taxon>Craniata</taxon>
        <taxon>Vertebrata</taxon>
        <taxon>Euteleostomi</taxon>
        <taxon>Mammalia</taxon>
        <taxon>Eutheria</taxon>
        <taxon>Laurasiatheria</taxon>
        <taxon>Perissodactyla</taxon>
        <taxon>Rhinocerotidae</taxon>
        <taxon>Diceros</taxon>
    </lineage>
</organism>
<feature type="chain" id="PRO_5029479058" description="MHC class I-like antigen recognition-like domain-containing protein" evidence="2">
    <location>
        <begin position="19"/>
        <end position="142"/>
    </location>
</feature>
<proteinExistence type="predicted"/>
<protein>
    <recommendedName>
        <fullName evidence="3">MHC class I-like antigen recognition-like domain-containing protein</fullName>
    </recommendedName>
</protein>
<evidence type="ECO:0000313" key="4">
    <source>
        <dbReference type="EMBL" id="KAF5920110.1"/>
    </source>
</evidence>
<keyword evidence="1" id="KW-0325">Glycoprotein</keyword>
<comment type="caution">
    <text evidence="4">The sequence shown here is derived from an EMBL/GenBank/DDBJ whole genome shotgun (WGS) entry which is preliminary data.</text>
</comment>
<accession>A0A7J7EWB5</accession>
<sequence length="142" mass="16278">MLFLQLLLLVILLSGGDNKNDFQEPVSFQLIQISSFYNHSLEENLGSGWLGELQTHGWVRNSDTTIFLWPWSKGNVSNEEWRDLEDLLHMFSIGFLQIFHNSASQRQLEYPFEVQLAGGCELHFGKASVGFLYGLLIKDRIS</sequence>
<dbReference type="InterPro" id="IPR011162">
    <property type="entry name" value="MHC_I/II-like_Ag-recog"/>
</dbReference>
<keyword evidence="5" id="KW-1185">Reference proteome</keyword>
<dbReference type="Proteomes" id="UP000551758">
    <property type="component" value="Unassembled WGS sequence"/>
</dbReference>
<gene>
    <name evidence="4" type="ORF">HPG69_006380</name>
</gene>
<name>A0A7J7EWB5_DICBM</name>